<evidence type="ECO:0000313" key="2">
    <source>
        <dbReference type="Proteomes" id="UP000650833"/>
    </source>
</evidence>
<keyword evidence="2" id="KW-1185">Reference proteome</keyword>
<accession>A0A8H7V2X6</accession>
<dbReference type="Proteomes" id="UP000650833">
    <property type="component" value="Unassembled WGS sequence"/>
</dbReference>
<dbReference type="EMBL" id="JAEPRC010000179">
    <property type="protein sequence ID" value="KAG2205220.1"/>
    <property type="molecule type" value="Genomic_DNA"/>
</dbReference>
<sequence length="90" mass="9895">MGSANSNQSISSDMNIEMGTYLSLGQDVNVLSNDDALHSEDNACGEDVRITRELSEDAFPHYYDDIIMSDSDFDIQIVGDECPSLDRTPS</sequence>
<protein>
    <submittedName>
        <fullName evidence="1">Uncharacterized protein</fullName>
    </submittedName>
</protein>
<dbReference type="AlphaFoldDB" id="A0A8H7V2X6"/>
<reference evidence="1" key="1">
    <citation type="submission" date="2020-12" db="EMBL/GenBank/DDBJ databases">
        <title>Metabolic potential, ecology and presence of endohyphal bacteria is reflected in genomic diversity of Mucoromycotina.</title>
        <authorList>
            <person name="Muszewska A."/>
            <person name="Okrasinska A."/>
            <person name="Steczkiewicz K."/>
            <person name="Drgas O."/>
            <person name="Orlowska M."/>
            <person name="Perlinska-Lenart U."/>
            <person name="Aleksandrzak-Piekarczyk T."/>
            <person name="Szatraj K."/>
            <person name="Zielenkiewicz U."/>
            <person name="Pilsyk S."/>
            <person name="Malc E."/>
            <person name="Mieczkowski P."/>
            <person name="Kruszewska J.S."/>
            <person name="Biernat P."/>
            <person name="Pawlowska J."/>
        </authorList>
    </citation>
    <scope>NUCLEOTIDE SEQUENCE</scope>
    <source>
        <strain evidence="1">CBS 226.32</strain>
    </source>
</reference>
<evidence type="ECO:0000313" key="1">
    <source>
        <dbReference type="EMBL" id="KAG2205220.1"/>
    </source>
</evidence>
<organism evidence="1 2">
    <name type="scientific">Mucor plumbeus</name>
    <dbReference type="NCBI Taxonomy" id="97098"/>
    <lineage>
        <taxon>Eukaryota</taxon>
        <taxon>Fungi</taxon>
        <taxon>Fungi incertae sedis</taxon>
        <taxon>Mucoromycota</taxon>
        <taxon>Mucoromycotina</taxon>
        <taxon>Mucoromycetes</taxon>
        <taxon>Mucorales</taxon>
        <taxon>Mucorineae</taxon>
        <taxon>Mucoraceae</taxon>
        <taxon>Mucor</taxon>
    </lineage>
</organism>
<proteinExistence type="predicted"/>
<gene>
    <name evidence="1" type="ORF">INT46_007808</name>
</gene>
<name>A0A8H7V2X6_9FUNG</name>
<comment type="caution">
    <text evidence="1">The sequence shown here is derived from an EMBL/GenBank/DDBJ whole genome shotgun (WGS) entry which is preliminary data.</text>
</comment>